<keyword evidence="3" id="KW-1185">Reference proteome</keyword>
<sequence length="411" mass="46900">MPGSKENDVCLFYNEADEDKANGIRSELEKLNMKVQSYGELIAGQSKLKSRTSLILNSWTVVLIVTDAFVDNGMNDYETEMTLMVKIEKEKRPMVVPVKYCNTSIFPSSLGVYNEIEGISRTGDLKAFDTIAKEIQRNVEYNKNQAAKTAQDNPLPDGARKMLKSTSKALIKYFEMDQKLIDLHKTLKEKMENNAAGGADRQARWIELINVNIKGDWKQGRSKGLYFEKNVSSTMKDKHPEVVDGLDGPKGYLCLAFLDDFNKCANLAEYLDPDAILELLKRCPVFPRWNDSQRKAFDDLKNDRIQDAHRSVSEPAEREQKLINSTADSALNVFEELLRSPFQAEIEELKGAPQAQNQSDAPEDQQDDTRRGSRTNIFGGLARWIQIFFREAFYRLFFPDTIIYIFNGERL</sequence>
<evidence type="ECO:0000256" key="1">
    <source>
        <dbReference type="SAM" id="MobiDB-lite"/>
    </source>
</evidence>
<name>A0A914A960_PATMI</name>
<feature type="region of interest" description="Disordered" evidence="1">
    <location>
        <begin position="350"/>
        <end position="372"/>
    </location>
</feature>
<dbReference type="GeneID" id="119731300"/>
<dbReference type="SUPFAM" id="SSF52200">
    <property type="entry name" value="Toll/Interleukin receptor TIR domain"/>
    <property type="match status" value="1"/>
</dbReference>
<evidence type="ECO:0000313" key="2">
    <source>
        <dbReference type="EnsemblMetazoa" id="XP_038060377.1"/>
    </source>
</evidence>
<dbReference type="Gene3D" id="3.40.50.10140">
    <property type="entry name" value="Toll/interleukin-1 receptor homology (TIR) domain"/>
    <property type="match status" value="1"/>
</dbReference>
<evidence type="ECO:0000313" key="3">
    <source>
        <dbReference type="Proteomes" id="UP000887568"/>
    </source>
</evidence>
<proteinExistence type="predicted"/>
<dbReference type="Proteomes" id="UP000887568">
    <property type="component" value="Unplaced"/>
</dbReference>
<organism evidence="2 3">
    <name type="scientific">Patiria miniata</name>
    <name type="common">Bat star</name>
    <name type="synonym">Asterina miniata</name>
    <dbReference type="NCBI Taxonomy" id="46514"/>
    <lineage>
        <taxon>Eukaryota</taxon>
        <taxon>Metazoa</taxon>
        <taxon>Echinodermata</taxon>
        <taxon>Eleutherozoa</taxon>
        <taxon>Asterozoa</taxon>
        <taxon>Asteroidea</taxon>
        <taxon>Valvatacea</taxon>
        <taxon>Valvatida</taxon>
        <taxon>Asterinidae</taxon>
        <taxon>Patiria</taxon>
    </lineage>
</organism>
<evidence type="ECO:0008006" key="4">
    <source>
        <dbReference type="Google" id="ProtNLM"/>
    </source>
</evidence>
<protein>
    <recommendedName>
        <fullName evidence="4">TIR domain-containing protein</fullName>
    </recommendedName>
</protein>
<dbReference type="EnsemblMetazoa" id="XM_038204449.1">
    <property type="protein sequence ID" value="XP_038060377.1"/>
    <property type="gene ID" value="LOC119731300"/>
</dbReference>
<reference evidence="2" key="1">
    <citation type="submission" date="2022-11" db="UniProtKB">
        <authorList>
            <consortium name="EnsemblMetazoa"/>
        </authorList>
    </citation>
    <scope>IDENTIFICATION</scope>
</reference>
<dbReference type="AlphaFoldDB" id="A0A914A960"/>
<dbReference type="RefSeq" id="XP_038060377.1">
    <property type="nucleotide sequence ID" value="XM_038204449.1"/>
</dbReference>
<dbReference type="InterPro" id="IPR035897">
    <property type="entry name" value="Toll_tir_struct_dom_sf"/>
</dbReference>
<dbReference type="OMA" id="WIELINV"/>
<dbReference type="OrthoDB" id="10533503at2759"/>
<accession>A0A914A960</accession>